<feature type="region of interest" description="Disordered" evidence="1">
    <location>
        <begin position="3241"/>
        <end position="3328"/>
    </location>
</feature>
<feature type="compositionally biased region" description="Basic and acidic residues" evidence="1">
    <location>
        <begin position="1293"/>
        <end position="1304"/>
    </location>
</feature>
<evidence type="ECO:0000313" key="5">
    <source>
        <dbReference type="Proteomes" id="UP000838412"/>
    </source>
</evidence>
<feature type="region of interest" description="Disordered" evidence="1">
    <location>
        <begin position="298"/>
        <end position="402"/>
    </location>
</feature>
<feature type="compositionally biased region" description="Basic and acidic residues" evidence="1">
    <location>
        <begin position="2708"/>
        <end position="2738"/>
    </location>
</feature>
<feature type="region of interest" description="Disordered" evidence="1">
    <location>
        <begin position="2590"/>
        <end position="2692"/>
    </location>
</feature>
<feature type="region of interest" description="Disordered" evidence="1">
    <location>
        <begin position="1874"/>
        <end position="2146"/>
    </location>
</feature>
<feature type="compositionally biased region" description="Polar residues" evidence="1">
    <location>
        <begin position="1722"/>
        <end position="1732"/>
    </location>
</feature>
<feature type="compositionally biased region" description="Basic residues" evidence="1">
    <location>
        <begin position="892"/>
        <end position="902"/>
    </location>
</feature>
<feature type="compositionally biased region" description="Polar residues" evidence="1">
    <location>
        <begin position="2830"/>
        <end position="2839"/>
    </location>
</feature>
<sequence>MPPSRKKGKELSSRPSHRKVDRPLEFKSVAIIKLTKLDPETIQWWTQEKSKKSASNAPVPESPSRNLRSQQQRYGKVNEPGTSSSPKAKLSAGALVQGAGQAPNQGTNSTDTIIKVCKVQGNRIVEIERKVRATPSTSKPAEDQRSRHTTSTEKTTSPAIKPQSKRTARKSIRKSSSSQGSSLITSAQRASTSGTVTISAGTPPPTVKKVSPVEVRTVNNSPKRLSSTRLLFPGSKTAIITPPSPDRKKIRKNTSEENEASNVLDSPGKAERRSILWDILPEGRSLRSTRIPTEKMAAFKSNMERNKVKGTATKAGSEQSALQSRFHTRRTTAITGRPPTPPQPVSSTTDASPARGSSSLSQSEELSTPETCKHNLEGNLELGEKNDSVEVGSPKQSPAAEEKHDNIFSMLQQWERKGTVAQSSEGHDACQLGDPPTESDRKGADGSNQTEEMKSSPTGTSPSISPTTRFKISVFKLKCPTTVSQPTGQTLSVYGRPNATVMSTTIPSNFVSRSLTFEPKVCDSLQDTNESSLRDKPVLVGHDTAKTEKRPISSDQNKPRKQGADGDLLCEEQMCDSDEFDSPKRKKVAQMLSEQGASSDSEELVPDVDDISGVMFVSFSSKQAISAHSCVERETREKFGNELDKVLTELGQKKSGRGQIMAKESPDSTEAAELYDKIATYERLLRAEVKRSKSREIVHPELSRKHIGLSHSPTLNLKELGVDMDVLQSPPRDSSPRSHEHCDGSQARVSPQGSILASILMAPKDRTMLGSAPCVRYPEPSSTSHQFVSRTGKTTDITKIKGWKSKLDMLSSPPKLSLATSSSVLDRTVSVSSTYTMPSLTKVQSVTRKPKKASQTATGKVTKKKKATGLSSIPEGSSIKVVSKEMVEHWKQSGKKHKKKKKALENQKEKSDGFRPFGRWRPPKTPDHPTPPLRQFTSNVVTATMALKAVMAVCTSPQDMNMEEKESHHAMVQKLENPQEEDKASSEGNESAALSTLPPCGKVYCRFGCLCDSLSSGWEYCNDRDHCNEPSCMLDGCRCGKSSPESRRVSILKDDLDDASNDERNPRKRPRRRVTAKSLSFFNAMNYEYYPEFSTSPPKKKKSRDIECDYAPPQKKKSPESGERSQSMMQKTGKPYIQMRDKKTGKFVRKALVSPQPPQQFEPSQSQQRFKQIKAVPLSKPLKSQQTNSKSYVHVERRDRPEPVVESVNTRVVSRRWIEDEDRDDDITMTCARARVHRRTAKTRPCSCGIKHHHHHNVSALPDAKKSTRAKTSPETKSKSPQIGKKVLQGTKSPKETTNKHEGVTEPSSPQRITCVKVFKPIKPKSPSQSQATTPQDKPEVSGQGKPWMGRTMQIGPGIIGALATANSSKTGEQNLPAKATVLKLLPAANPNAPKLYVPVSSTLEKIEKGAESTPITLPKLTPPRPAAIPQEKPSVAVKQSAPAHTSSHGSSPTAVAVISSTKSPQVSPKPGHLSKIPVVTVPQYPQSQLILIEQKTTNPNPGPGKQTQQVVHSPKLVEIISTCNWDSARNLILKMIAQQSQSLTLPRVFQVADFFVEVMGPSQERRIYNLPANLLQTLPPRIQSARVKIWKQAPLKTGKHVIVVPPQTPQAQANPTSNPDVAVQNQAVPIMAKTSEVGQQANAVPKEPLTAPKIQVKLTAEQAKQKLSESTVVNKEEQPSTLQENVSDVPSQGDVSAIGNVLPTSLASNSSSPLPKPEESGISTVGSNQEHSGPVRDEVDVSDTEISKTTMGLTSASSETATDDVSASSVALLDDKETPARSSSVPLIQEKPASGDKGGPEMLTHDEVEGGKETTIATEETEKYERQEVDQSSGSDLPDDAPTSTKVVTTTSIANHGEVTAVKTAVEAVLSTKQVTPTRPSISSDSALHVPSDGASTNSEGKMDSSSVGDVEEGLKDKPPSLSMEVIVEDNSCSRKIEVANSKQRQLTEEKTTENNTSLETTTGMDSDEQPAPIKDDENSASSKLAMSKSNSAVDTTENATEDTSDATLQKQSSSQVEMKSLEQLENVTSDPAANADDVARGTEAGKAKIVSGRREEDSQDSKGSVVQDTSSCNQQKELTEMVSVDSVENEQESASQTSHDKDADKEVDKDADHNQSTTVTRQVDNTEENQPSKVLTSGTFIPENPLDSLITRVAASLASAEKAGNDDPIKKVTSTGTFVPANPLLEADESESSEESEDSTSSSDSSSRKEDLSSDEEESTEAADESPEEHCKDAVDSQSVEGLSKLKVDGDTADDDKATDPPDDRTRQKESSKESEEPSGGSHAAQKHEIPEKTESPKKIATSGIFVPTVATDEQNQWLENQATHTSTDQHHETRHKEQKKEGEEAKDQSKNGDNGSEEVVVVSSEEDNVDVDGLRAPSVVQKRKADTDLVDIVADDEDDDDNTPASVKLRLSIAASGEVINPQCSVHSLKVKKKRKSVMEEFEPDDVEFIEKGREEIMAEAAEAKKSLLDRRLGVSRLLHISNERRRRKEIKDLFGNLKVLLGIPREDDRVANIHVLRKSKEVIDKLKRDESRLSDVKLDLLSQREKLIKRLASSPQSTYSEAQLYEKFMLPSEEPGFFDDRSMSCEVEDTKSDTQGEDDSRSPPTERTEIHPNVTWCHFSPFESSSKRKESPPKASGKQTNMSHLLPDASQEESSVLQQEFLKQLKKMKKGEELPEPEMEPEIEPKDIVKKTAVKYTTHSEKVVEVAKAKPLEKETQETTKRKFNEEDATKRTDAQGGRLRKKARKSTFRKTNVNRRTITPQQLSNLEQTHSSRNNDRPRPGADTAKSQNLPDSRKGDKSPAVDSSIPRESSVQQPRQSGPAVAEGTSSPGMQTFTIQGGLVKSLTNLAAAGAKKPNILRTTRPQTPTLSQETTDTTNIKGGSGATSCVKMSASGVEIVPAVVPKTATIRNVPILQLSSNAPRGQPIFLENCDFLPAGGVIAVPIQGASSSTVPIQGGAKPTTTTGQVHLTTTRATPELVQVPSTLGNSLPKQAIKVVSVASSSSLVLSGSSVVTSQNESAMATTTTRSETKVPTTSTILGNLWVPSTSASNTAIKLIPVGNSKGIGQAMRFSIVDKKTSMATPVAMVSSVTSTSSGTSGSSSVTNAVSAITIKPVSSKECQVMKSPRVVTLPVGTVLSSKVQGQVARTGMVKLAPAPAKLAPAPAKLAPTPISMEDVTMVKDLSKWTTLHMQQDDQSGFLTAKMKLKGAGVPGTRNGPRVSPTLYLEGATGGVVSQYKKPNTEQSNSGKISPATVLQKRNVDKDVDMDGTVEHDDLSHSSALKAKEADQSTITEVGDTESKESMATHSAATGDPREQKEVSTA</sequence>
<feature type="compositionally biased region" description="Polar residues" evidence="1">
    <location>
        <begin position="1443"/>
        <end position="1467"/>
    </location>
</feature>
<protein>
    <submittedName>
        <fullName evidence="4">Hypp3778 protein</fullName>
    </submittedName>
</protein>
<dbReference type="Pfam" id="PF16059">
    <property type="entry name" value="MGA_dom"/>
    <property type="match status" value="1"/>
</dbReference>
<feature type="compositionally biased region" description="Acidic residues" evidence="1">
    <location>
        <begin position="2215"/>
        <end position="2229"/>
    </location>
</feature>
<feature type="compositionally biased region" description="Polar residues" evidence="1">
    <location>
        <begin position="1748"/>
        <end position="1770"/>
    </location>
</feature>
<organism evidence="4 5">
    <name type="scientific">Branchiostoma lanceolatum</name>
    <name type="common">Common lancelet</name>
    <name type="synonym">Amphioxus lanceolatum</name>
    <dbReference type="NCBI Taxonomy" id="7740"/>
    <lineage>
        <taxon>Eukaryota</taxon>
        <taxon>Metazoa</taxon>
        <taxon>Chordata</taxon>
        <taxon>Cephalochordata</taxon>
        <taxon>Leptocardii</taxon>
        <taxon>Amphioxiformes</taxon>
        <taxon>Branchiostomatidae</taxon>
        <taxon>Branchiostoma</taxon>
    </lineage>
</organism>
<feature type="compositionally biased region" description="Low complexity" evidence="1">
    <location>
        <begin position="174"/>
        <end position="188"/>
    </location>
</feature>
<keyword evidence="5" id="KW-1185">Reference proteome</keyword>
<feature type="compositionally biased region" description="Polar residues" evidence="1">
    <location>
        <begin position="2754"/>
        <end position="2777"/>
    </location>
</feature>
<evidence type="ECO:0000313" key="4">
    <source>
        <dbReference type="EMBL" id="CAH1267652.1"/>
    </source>
</evidence>
<feature type="compositionally biased region" description="Basic and acidic residues" evidence="1">
    <location>
        <begin position="734"/>
        <end position="743"/>
    </location>
</feature>
<feature type="compositionally biased region" description="Low complexity" evidence="1">
    <location>
        <begin position="357"/>
        <end position="366"/>
    </location>
</feature>
<feature type="compositionally biased region" description="Low complexity" evidence="1">
    <location>
        <begin position="1955"/>
        <end position="1964"/>
    </location>
</feature>
<name>A0A8K0A1Q7_BRALA</name>
<feature type="compositionally biased region" description="Basic and acidic residues" evidence="1">
    <location>
        <begin position="2590"/>
        <end position="2614"/>
    </location>
</feature>
<feature type="compositionally biased region" description="Polar residues" evidence="1">
    <location>
        <begin position="1981"/>
        <end position="2000"/>
    </location>
</feature>
<feature type="region of interest" description="Disordered" evidence="1">
    <location>
        <begin position="1248"/>
        <end position="1352"/>
    </location>
</feature>
<feature type="compositionally biased region" description="Basic residues" evidence="1">
    <location>
        <begin position="2743"/>
        <end position="2753"/>
    </location>
</feature>
<evidence type="ECO:0000256" key="1">
    <source>
        <dbReference type="SAM" id="MobiDB-lite"/>
    </source>
</evidence>
<dbReference type="Gene3D" id="4.10.280.10">
    <property type="entry name" value="Helix-loop-helix DNA-binding domain"/>
    <property type="match status" value="1"/>
</dbReference>
<feature type="region of interest" description="Disordered" evidence="1">
    <location>
        <begin position="842"/>
        <end position="872"/>
    </location>
</feature>
<feature type="region of interest" description="Disordered" evidence="1">
    <location>
        <begin position="1"/>
        <end position="25"/>
    </location>
</feature>
<feature type="compositionally biased region" description="Basic and acidic residues" evidence="1">
    <location>
        <begin position="2246"/>
        <end position="2278"/>
    </location>
</feature>
<feature type="compositionally biased region" description="Basic and acidic residues" evidence="1">
    <location>
        <begin position="371"/>
        <end position="388"/>
    </location>
</feature>
<dbReference type="InterPro" id="IPR032060">
    <property type="entry name" value="MGA_dom"/>
</dbReference>
<feature type="compositionally biased region" description="Low complexity" evidence="1">
    <location>
        <begin position="2354"/>
        <end position="2366"/>
    </location>
</feature>
<proteinExistence type="predicted"/>
<feature type="region of interest" description="Disordered" evidence="1">
    <location>
        <begin position="47"/>
        <end position="112"/>
    </location>
</feature>
<feature type="compositionally biased region" description="Basic and acidic residues" evidence="1">
    <location>
        <begin position="2330"/>
        <end position="2353"/>
    </location>
</feature>
<feature type="compositionally biased region" description="Acidic residues" evidence="1">
    <location>
        <begin position="2188"/>
        <end position="2200"/>
    </location>
</feature>
<feature type="region of interest" description="Disordered" evidence="1">
    <location>
        <begin position="2859"/>
        <end position="2887"/>
    </location>
</feature>
<dbReference type="Pfam" id="PF00010">
    <property type="entry name" value="HLH"/>
    <property type="match status" value="1"/>
</dbReference>
<dbReference type="CDD" id="cd19682">
    <property type="entry name" value="bHLHzip_MGA_like"/>
    <property type="match status" value="1"/>
</dbReference>
<feature type="compositionally biased region" description="Basic and acidic residues" evidence="1">
    <location>
        <begin position="3264"/>
        <end position="3293"/>
    </location>
</feature>
<feature type="region of interest" description="Disordered" evidence="1">
    <location>
        <begin position="2160"/>
        <end position="2378"/>
    </location>
</feature>
<feature type="region of interest" description="Disordered" evidence="1">
    <location>
        <begin position="579"/>
        <end position="604"/>
    </location>
</feature>
<feature type="compositionally biased region" description="Basic and acidic residues" evidence="1">
    <location>
        <begin position="2288"/>
        <end position="2300"/>
    </location>
</feature>
<feature type="compositionally biased region" description="Polar residues" evidence="1">
    <location>
        <begin position="314"/>
        <end position="325"/>
    </location>
</feature>
<feature type="compositionally biased region" description="Polar residues" evidence="1">
    <location>
        <begin position="1874"/>
        <end position="1887"/>
    </location>
</feature>
<feature type="compositionally biased region" description="Polar residues" evidence="1">
    <location>
        <begin position="2812"/>
        <end position="2822"/>
    </location>
</feature>
<dbReference type="EMBL" id="OV696691">
    <property type="protein sequence ID" value="CAH1267652.1"/>
    <property type="molecule type" value="Genomic_DNA"/>
</dbReference>
<feature type="region of interest" description="Disordered" evidence="1">
    <location>
        <begin position="2708"/>
        <end position="2839"/>
    </location>
</feature>
<feature type="compositionally biased region" description="Polar residues" evidence="1">
    <location>
        <begin position="1669"/>
        <end position="1695"/>
    </location>
</feature>
<feature type="compositionally biased region" description="Polar residues" evidence="1">
    <location>
        <begin position="2863"/>
        <end position="2884"/>
    </location>
</feature>
<feature type="region of interest" description="Disordered" evidence="1">
    <location>
        <begin position="1415"/>
        <end position="1475"/>
    </location>
</feature>
<feature type="compositionally biased region" description="Polar residues" evidence="1">
    <location>
        <begin position="2007"/>
        <end position="2033"/>
    </location>
</feature>
<feature type="region of interest" description="Disordered" evidence="1">
    <location>
        <begin position="1668"/>
        <end position="1848"/>
    </location>
</feature>
<evidence type="ECO:0000259" key="2">
    <source>
        <dbReference type="Pfam" id="PF00010"/>
    </source>
</evidence>
<feature type="domain" description="MGA conserved" evidence="3">
    <location>
        <begin position="999"/>
        <end position="1041"/>
    </location>
</feature>
<feature type="compositionally biased region" description="Basic and acidic residues" evidence="1">
    <location>
        <begin position="2039"/>
        <end position="2062"/>
    </location>
</feature>
<dbReference type="GO" id="GO:0046983">
    <property type="term" value="F:protein dimerization activity"/>
    <property type="evidence" value="ECO:0007669"/>
    <property type="project" value="InterPro"/>
</dbReference>
<feature type="compositionally biased region" description="Basic and acidic residues" evidence="1">
    <location>
        <begin position="903"/>
        <end position="913"/>
    </location>
</feature>
<feature type="region of interest" description="Disordered" evidence="1">
    <location>
        <begin position="128"/>
        <end position="269"/>
    </location>
</feature>
<feature type="region of interest" description="Disordered" evidence="1">
    <location>
        <begin position="1093"/>
        <end position="1135"/>
    </location>
</feature>
<feature type="compositionally biased region" description="Basic and acidic residues" evidence="1">
    <location>
        <begin position="1821"/>
        <end position="1830"/>
    </location>
</feature>
<dbReference type="Proteomes" id="UP000838412">
    <property type="component" value="Chromosome 6"/>
</dbReference>
<feature type="compositionally biased region" description="Polar residues" evidence="1">
    <location>
        <begin position="217"/>
        <end position="229"/>
    </location>
</feature>
<dbReference type="InterPro" id="IPR011598">
    <property type="entry name" value="bHLH_dom"/>
</dbReference>
<feature type="compositionally biased region" description="Polar residues" evidence="1">
    <location>
        <begin position="2116"/>
        <end position="2141"/>
    </location>
</feature>
<feature type="compositionally biased region" description="Polar residues" evidence="1">
    <location>
        <begin position="2314"/>
        <end position="2329"/>
    </location>
</feature>
<dbReference type="InterPro" id="IPR036638">
    <property type="entry name" value="HLH_DNA-bd_sf"/>
</dbReference>
<feature type="region of interest" description="Disordered" evidence="1">
    <location>
        <begin position="728"/>
        <end position="749"/>
    </location>
</feature>
<feature type="compositionally biased region" description="Polar residues" evidence="1">
    <location>
        <begin position="3243"/>
        <end position="3254"/>
    </location>
</feature>
<dbReference type="OrthoDB" id="6119313at2759"/>
<feature type="compositionally biased region" description="Polar residues" evidence="1">
    <location>
        <begin position="1326"/>
        <end position="1336"/>
    </location>
</feature>
<accession>A0A8K0A1Q7</accession>
<evidence type="ECO:0000259" key="3">
    <source>
        <dbReference type="Pfam" id="PF16059"/>
    </source>
</evidence>
<feature type="compositionally biased region" description="Polar residues" evidence="1">
    <location>
        <begin position="2063"/>
        <end position="2078"/>
    </location>
</feature>
<feature type="compositionally biased region" description="Basic and acidic residues" evidence="1">
    <location>
        <begin position="532"/>
        <end position="552"/>
    </location>
</feature>
<gene>
    <name evidence="4" type="primary">Hypp3778</name>
    <name evidence="4" type="ORF">BLAG_LOCUS20917</name>
</gene>
<feature type="compositionally biased region" description="Basic and acidic residues" evidence="1">
    <location>
        <begin position="1044"/>
        <end position="1054"/>
    </location>
</feature>
<dbReference type="SUPFAM" id="SSF47459">
    <property type="entry name" value="HLH, helix-loop-helix DNA-binding domain"/>
    <property type="match status" value="1"/>
</dbReference>
<feature type="compositionally biased region" description="Basic and acidic residues" evidence="1">
    <location>
        <begin position="1804"/>
        <end position="1813"/>
    </location>
</feature>
<feature type="compositionally biased region" description="Basic and acidic residues" evidence="1">
    <location>
        <begin position="2100"/>
        <end position="2115"/>
    </location>
</feature>
<feature type="region of interest" description="Disordered" evidence="1">
    <location>
        <begin position="1039"/>
        <end position="1073"/>
    </location>
</feature>
<feature type="compositionally biased region" description="Polar residues" evidence="1">
    <location>
        <begin position="1703"/>
        <end position="1714"/>
    </location>
</feature>
<feature type="compositionally biased region" description="Polar residues" evidence="1">
    <location>
        <begin position="189"/>
        <end position="200"/>
    </location>
</feature>
<feature type="region of interest" description="Disordered" evidence="1">
    <location>
        <begin position="416"/>
        <end position="467"/>
    </location>
</feature>
<feature type="compositionally biased region" description="Low complexity" evidence="1">
    <location>
        <begin position="455"/>
        <end position="467"/>
    </location>
</feature>
<feature type="region of interest" description="Disordered" evidence="1">
    <location>
        <begin position="526"/>
        <end position="565"/>
    </location>
</feature>
<feature type="region of interest" description="Disordered" evidence="1">
    <location>
        <begin position="962"/>
        <end position="992"/>
    </location>
</feature>
<feature type="compositionally biased region" description="Polar residues" evidence="1">
    <location>
        <begin position="102"/>
        <end position="112"/>
    </location>
</feature>
<feature type="region of interest" description="Disordered" evidence="1">
    <location>
        <begin position="888"/>
        <end position="933"/>
    </location>
</feature>
<feature type="domain" description="BHLH" evidence="2">
    <location>
        <begin position="2480"/>
        <end position="2531"/>
    </location>
</feature>
<reference evidence="4" key="1">
    <citation type="submission" date="2022-01" db="EMBL/GenBank/DDBJ databases">
        <authorList>
            <person name="Braso-Vives M."/>
        </authorList>
    </citation>
    <scope>NUCLEOTIDE SEQUENCE</scope>
</reference>
<feature type="compositionally biased region" description="Basic residues" evidence="1">
    <location>
        <begin position="163"/>
        <end position="173"/>
    </location>
</feature>
<feature type="compositionally biased region" description="Polar residues" evidence="1">
    <location>
        <begin position="1895"/>
        <end position="1909"/>
    </location>
</feature>
<feature type="compositionally biased region" description="Polar residues" evidence="1">
    <location>
        <begin position="63"/>
        <end position="73"/>
    </location>
</feature>
<feature type="compositionally biased region" description="Basic and acidic residues" evidence="1">
    <location>
        <begin position="3318"/>
        <end position="3328"/>
    </location>
</feature>